<reference evidence="2 3" key="1">
    <citation type="submission" date="2018-01" db="EMBL/GenBank/DDBJ databases">
        <title>Draft genome of the strawberry crown rot pathogen Phytophthora cactorum.</title>
        <authorList>
            <person name="Armitage A.D."/>
            <person name="Lysoe E."/>
            <person name="Nellist C.F."/>
            <person name="Harrison R.J."/>
            <person name="Brurberg M.B."/>
        </authorList>
    </citation>
    <scope>NUCLEOTIDE SEQUENCE [LARGE SCALE GENOMIC DNA]</scope>
    <source>
        <strain evidence="2 3">10300</strain>
    </source>
</reference>
<dbReference type="InterPro" id="IPR023393">
    <property type="entry name" value="START-like_dom_sf"/>
</dbReference>
<dbReference type="Gene3D" id="3.30.530.20">
    <property type="match status" value="1"/>
</dbReference>
<dbReference type="AlphaFoldDB" id="A0A329S465"/>
<dbReference type="EMBL" id="MJFZ01000313">
    <property type="protein sequence ID" value="RAW31643.1"/>
    <property type="molecule type" value="Genomic_DNA"/>
</dbReference>
<gene>
    <name evidence="2" type="ORF">PC110_g12005</name>
</gene>
<accession>A0A329S465</accession>
<keyword evidence="3" id="KW-1185">Reference proteome</keyword>
<proteinExistence type="predicted"/>
<dbReference type="PANTHER" id="PTHR13510:SF44">
    <property type="entry name" value="RABENOSYN-5"/>
    <property type="match status" value="1"/>
</dbReference>
<dbReference type="VEuPathDB" id="FungiDB:PC110_g12005"/>
<evidence type="ECO:0000313" key="3">
    <source>
        <dbReference type="Proteomes" id="UP000251314"/>
    </source>
</evidence>
<dbReference type="OrthoDB" id="112391at2759"/>
<evidence type="ECO:0008006" key="4">
    <source>
        <dbReference type="Google" id="ProtNLM"/>
    </source>
</evidence>
<dbReference type="Proteomes" id="UP000251314">
    <property type="component" value="Unassembled WGS sequence"/>
</dbReference>
<evidence type="ECO:0000313" key="2">
    <source>
        <dbReference type="EMBL" id="RAW31643.1"/>
    </source>
</evidence>
<dbReference type="PANTHER" id="PTHR13510">
    <property type="entry name" value="FYVE-FINGER-CONTAINING RAB5 EFFECTOR PROTEIN RABENOSYN-5-RELATED"/>
    <property type="match status" value="1"/>
</dbReference>
<protein>
    <recommendedName>
        <fullName evidence="4">START-like domain</fullName>
    </recommendedName>
</protein>
<feature type="compositionally biased region" description="Low complexity" evidence="1">
    <location>
        <begin position="443"/>
        <end position="455"/>
    </location>
</feature>
<sequence length="624" mass="69148">MKFPLPHAPFGDYPALSEAQAEQIELVVQQTLSETLSEYEPHQQKQRRLLPRSQYKVVKKVENLICYRRRPGVSPEGVTPASHPSPACTNSSSLVSSARSASYAYTARNGHGESHWRAPNLVTVGTMAGTLDDVMYGLLATDATSTFIRASYTNKELLDSELLHCIQFPTSNKPFQFCGVKWHVLELTKITSKRDFVFVEASGVVDRPNGERVGYHIMHSVDLPGLGELSDKYQVLRARVVSCHLFRQLPNSTVDVYMKGLVDPSGHMPGAVAIASTVSALLKFSQAVECSHSKKLEYMLEQEQFRRAGTLNRTSDAGHVSSRSSVKSAKLNGSSKPCAVCATTLHLFRSVACCELCSEAVCSRCRVTRRLSYRVARPKELKQQNIIFCTTCIAKASAYSAADVARSELGAQSSIKKNTSNTMNNLVSTGNQLKRFLTSSTLSSNNTALSSSNYSRLETPVEEDKEEELSSRRRSLDIDSPTVPVRRRSVTHPPVSREKVEIEMLCELDLTSSLSVVSSSSDYLDEDFYENEAGRRKTQPPNAFSDLPEFEPVDPLACSMPPKPSASAMNSQLRHQRELMRRMEVLRQNAENVYQLTRRNTQSMQCGGVPLHSQSVCITTGDLD</sequence>
<feature type="compositionally biased region" description="Basic and acidic residues" evidence="1">
    <location>
        <begin position="468"/>
        <end position="477"/>
    </location>
</feature>
<name>A0A329S465_9STRA</name>
<feature type="region of interest" description="Disordered" evidence="1">
    <location>
        <begin position="443"/>
        <end position="492"/>
    </location>
</feature>
<organism evidence="2 3">
    <name type="scientific">Phytophthora cactorum</name>
    <dbReference type="NCBI Taxonomy" id="29920"/>
    <lineage>
        <taxon>Eukaryota</taxon>
        <taxon>Sar</taxon>
        <taxon>Stramenopiles</taxon>
        <taxon>Oomycota</taxon>
        <taxon>Peronosporomycetes</taxon>
        <taxon>Peronosporales</taxon>
        <taxon>Peronosporaceae</taxon>
        <taxon>Phytophthora</taxon>
    </lineage>
</organism>
<comment type="caution">
    <text evidence="2">The sequence shown here is derived from an EMBL/GenBank/DDBJ whole genome shotgun (WGS) entry which is preliminary data.</text>
</comment>
<dbReference type="InterPro" id="IPR052727">
    <property type="entry name" value="Rab4/Rab5_effector"/>
</dbReference>
<evidence type="ECO:0000256" key="1">
    <source>
        <dbReference type="SAM" id="MobiDB-lite"/>
    </source>
</evidence>